<feature type="compositionally biased region" description="Basic and acidic residues" evidence="1">
    <location>
        <begin position="14"/>
        <end position="30"/>
    </location>
</feature>
<dbReference type="EMBL" id="LN714488">
    <property type="protein sequence ID" value="CEL71247.1"/>
    <property type="molecule type" value="Genomic_DNA"/>
</dbReference>
<dbReference type="EMBL" id="CADU01000285">
    <property type="protein sequence ID" value="CCA30034.1"/>
    <property type="molecule type" value="Genomic_DNA"/>
</dbReference>
<evidence type="ECO:0000256" key="1">
    <source>
        <dbReference type="SAM" id="MobiDB-lite"/>
    </source>
</evidence>
<evidence type="ECO:0000313" key="2">
    <source>
        <dbReference type="EMBL" id="CCA30034.1"/>
    </source>
</evidence>
<reference evidence="2" key="2">
    <citation type="submission" date="2011-03" db="EMBL/GenBank/DDBJ databases">
        <authorList>
            <person name="Aslett M."/>
        </authorList>
    </citation>
    <scope>NUCLEOTIDE SEQUENCE</scope>
    <source>
        <strain evidence="2">Liverpool</strain>
    </source>
</reference>
<gene>
    <name evidence="3" type="ORF">BN1204_069080</name>
    <name evidence="2" type="ORF">NCLIV_069080</name>
</gene>
<proteinExistence type="predicted"/>
<protein>
    <submittedName>
        <fullName evidence="2">Uncharacterized protein</fullName>
    </submittedName>
</protein>
<dbReference type="AlphaFoldDB" id="F0JAY1"/>
<accession>F0JAY1</accession>
<reference evidence="2" key="1">
    <citation type="submission" date="2011-03" db="EMBL/GenBank/DDBJ databases">
        <title>Comparative genomics and transcriptomics of Neospora caninum and Toxoplasma gondii.</title>
        <authorList>
            <person name="Reid A.J."/>
            <person name="Sohal A."/>
            <person name="Harris D."/>
            <person name="Quail M."/>
            <person name="Sanders M."/>
            <person name="Berriman M."/>
            <person name="Wastling J.M."/>
            <person name="Pain A."/>
        </authorList>
    </citation>
    <scope>NUCLEOTIDE SEQUENCE</scope>
    <source>
        <strain evidence="2">Liverpool</strain>
    </source>
</reference>
<sequence length="166" mass="17598">MSLPGGPLGIPGRASEDKTGTATEFHKESPGRLSPQASHKWRPHCASLLLSLYFFVILVVLPSRMSDNFSSTRAFMAEAAGSGSRGRVDLDSVKVDGDEKTAATASTLSGAHNETVDNIVKGGGVPRGQDTDIMPRATITSRSTKFSSRVAFRRTGILAMTFVASL</sequence>
<evidence type="ECO:0000313" key="3">
    <source>
        <dbReference type="EMBL" id="CEL71247.1"/>
    </source>
</evidence>
<name>F0JAY1_NEOCL</name>
<reference evidence="3" key="3">
    <citation type="journal article" date="2015" name="PLoS ONE">
        <title>Comprehensive Evaluation of Toxoplasma gondii VEG and Neospora caninum LIV Genomes with Tachyzoite Stage Transcriptome and Proteome Defines Novel Transcript Features.</title>
        <authorList>
            <person name="Ramaprasad A."/>
            <person name="Mourier T."/>
            <person name="Naeem R."/>
            <person name="Malas T.B."/>
            <person name="Moussa E."/>
            <person name="Panigrahi A."/>
            <person name="Vermont S.J."/>
            <person name="Otto T.D."/>
            <person name="Wastling J."/>
            <person name="Pain A."/>
        </authorList>
    </citation>
    <scope>NUCLEOTIDE SEQUENCE</scope>
    <source>
        <strain evidence="3">Liverpool</strain>
    </source>
</reference>
<feature type="region of interest" description="Disordered" evidence="1">
    <location>
        <begin position="1"/>
        <end position="38"/>
    </location>
</feature>
<organism>
    <name type="scientific">Neospora caninum (strain Liverpool)</name>
    <dbReference type="NCBI Taxonomy" id="572307"/>
    <lineage>
        <taxon>Eukaryota</taxon>
        <taxon>Sar</taxon>
        <taxon>Alveolata</taxon>
        <taxon>Apicomplexa</taxon>
        <taxon>Conoidasida</taxon>
        <taxon>Coccidia</taxon>
        <taxon>Eucoccidiorida</taxon>
        <taxon>Eimeriorina</taxon>
        <taxon>Sarcocystidae</taxon>
        <taxon>Neospora</taxon>
    </lineage>
</organism>
<dbReference type="VEuPathDB" id="ToxoDB:NCLIV_069080"/>